<organism evidence="2">
    <name type="scientific">Eucampia antarctica</name>
    <dbReference type="NCBI Taxonomy" id="49252"/>
    <lineage>
        <taxon>Eukaryota</taxon>
        <taxon>Sar</taxon>
        <taxon>Stramenopiles</taxon>
        <taxon>Ochrophyta</taxon>
        <taxon>Bacillariophyta</taxon>
        <taxon>Mediophyceae</taxon>
        <taxon>Biddulphiophycidae</taxon>
        <taxon>Hemiaulales</taxon>
        <taxon>Hemiaulaceae</taxon>
        <taxon>Eucampia</taxon>
    </lineage>
</organism>
<keyword evidence="1" id="KW-0812">Transmembrane</keyword>
<dbReference type="AlphaFoldDB" id="A0A7S2R3K7"/>
<name>A0A7S2R3K7_9STRA</name>
<gene>
    <name evidence="2" type="ORF">EANT1437_LOCUS3290</name>
</gene>
<feature type="transmembrane region" description="Helical" evidence="1">
    <location>
        <begin position="81"/>
        <end position="101"/>
    </location>
</feature>
<sequence>MFTKKERSSPSISHDALMVQMMINGHHKRDVATADEVGDFLEAFNDESVLLYITGDMIDIMIQENPSLAIGTTTDKRGNRVLIMVVTCALYGCVKSSILWYDLFTNVLQKMIFELNPVESCIANAMIN</sequence>
<accession>A0A7S2R3K7</accession>
<evidence type="ECO:0000313" key="2">
    <source>
        <dbReference type="EMBL" id="CAD9659487.1"/>
    </source>
</evidence>
<keyword evidence="1" id="KW-0472">Membrane</keyword>
<evidence type="ECO:0000256" key="1">
    <source>
        <dbReference type="SAM" id="Phobius"/>
    </source>
</evidence>
<protein>
    <submittedName>
        <fullName evidence="2">Uncharacterized protein</fullName>
    </submittedName>
</protein>
<reference evidence="2" key="1">
    <citation type="submission" date="2021-01" db="EMBL/GenBank/DDBJ databases">
        <authorList>
            <person name="Corre E."/>
            <person name="Pelletier E."/>
            <person name="Niang G."/>
            <person name="Scheremetjew M."/>
            <person name="Finn R."/>
            <person name="Kale V."/>
            <person name="Holt S."/>
            <person name="Cochrane G."/>
            <person name="Meng A."/>
            <person name="Brown T."/>
            <person name="Cohen L."/>
        </authorList>
    </citation>
    <scope>NUCLEOTIDE SEQUENCE</scope>
    <source>
        <strain evidence="2">CCMP1452</strain>
    </source>
</reference>
<dbReference type="EMBL" id="HBHI01006520">
    <property type="protein sequence ID" value="CAD9659487.1"/>
    <property type="molecule type" value="Transcribed_RNA"/>
</dbReference>
<proteinExistence type="predicted"/>
<keyword evidence="1" id="KW-1133">Transmembrane helix</keyword>